<evidence type="ECO:0000313" key="8">
    <source>
        <dbReference type="Proteomes" id="UP001327027"/>
    </source>
</evidence>
<proteinExistence type="inferred from homology"/>
<dbReference type="EMBL" id="JAYKLX010000007">
    <property type="protein sequence ID" value="MEB3346845.1"/>
    <property type="molecule type" value="Genomic_DNA"/>
</dbReference>
<evidence type="ECO:0000259" key="5">
    <source>
        <dbReference type="Pfam" id="PF04542"/>
    </source>
</evidence>
<keyword evidence="3" id="KW-0731">Sigma factor</keyword>
<dbReference type="PANTHER" id="PTHR43133:SF46">
    <property type="entry name" value="RNA POLYMERASE SIGMA-70 FACTOR ECF SUBFAMILY"/>
    <property type="match status" value="1"/>
</dbReference>
<dbReference type="RefSeq" id="WP_324180871.1">
    <property type="nucleotide sequence ID" value="NZ_BAABAW010000020.1"/>
</dbReference>
<dbReference type="InterPro" id="IPR036388">
    <property type="entry name" value="WH-like_DNA-bd_sf"/>
</dbReference>
<dbReference type="Gene3D" id="1.10.1740.10">
    <property type="match status" value="1"/>
</dbReference>
<reference evidence="7 8" key="1">
    <citation type="journal article" date="2013" name="Int. J. Syst. Evol. Microbiol.">
        <title>Aquimarina gracilis sp. nov., isolated from the gut microflora of a mussel, Mytilus coruscus, and emended description of Aquimarina spongiae.</title>
        <authorList>
            <person name="Park S.C."/>
            <person name="Choe H.N."/>
            <person name="Baik K.S."/>
            <person name="Seong C.N."/>
        </authorList>
    </citation>
    <scope>NUCLEOTIDE SEQUENCE [LARGE SCALE GENOMIC DNA]</scope>
    <source>
        <strain evidence="7 8">PSC32</strain>
    </source>
</reference>
<evidence type="ECO:0000256" key="1">
    <source>
        <dbReference type="ARBA" id="ARBA00010641"/>
    </source>
</evidence>
<organism evidence="7 8">
    <name type="scientific">Aquimarina gracilis</name>
    <dbReference type="NCBI Taxonomy" id="874422"/>
    <lineage>
        <taxon>Bacteria</taxon>
        <taxon>Pseudomonadati</taxon>
        <taxon>Bacteroidota</taxon>
        <taxon>Flavobacteriia</taxon>
        <taxon>Flavobacteriales</taxon>
        <taxon>Flavobacteriaceae</taxon>
        <taxon>Aquimarina</taxon>
    </lineage>
</organism>
<dbReference type="InterPro" id="IPR039425">
    <property type="entry name" value="RNA_pol_sigma-70-like"/>
</dbReference>
<dbReference type="CDD" id="cd06171">
    <property type="entry name" value="Sigma70_r4"/>
    <property type="match status" value="1"/>
</dbReference>
<dbReference type="Pfam" id="PF04542">
    <property type="entry name" value="Sigma70_r2"/>
    <property type="match status" value="1"/>
</dbReference>
<protein>
    <submittedName>
        <fullName evidence="7">Sigma-70 family RNA polymerase sigma factor</fullName>
    </submittedName>
</protein>
<evidence type="ECO:0000256" key="4">
    <source>
        <dbReference type="ARBA" id="ARBA00023163"/>
    </source>
</evidence>
<dbReference type="InterPro" id="IPR013325">
    <property type="entry name" value="RNA_pol_sigma_r2"/>
</dbReference>
<comment type="caution">
    <text evidence="7">The sequence shown here is derived from an EMBL/GenBank/DDBJ whole genome shotgun (WGS) entry which is preliminary data.</text>
</comment>
<dbReference type="InterPro" id="IPR013249">
    <property type="entry name" value="RNA_pol_sigma70_r4_t2"/>
</dbReference>
<dbReference type="Gene3D" id="1.10.10.10">
    <property type="entry name" value="Winged helix-like DNA-binding domain superfamily/Winged helix DNA-binding domain"/>
    <property type="match status" value="1"/>
</dbReference>
<feature type="domain" description="RNA polymerase sigma factor 70 region 4 type 2" evidence="6">
    <location>
        <begin position="111"/>
        <end position="159"/>
    </location>
</feature>
<keyword evidence="2" id="KW-0805">Transcription regulation</keyword>
<comment type="similarity">
    <text evidence="1">Belongs to the sigma-70 factor family. ECF subfamily.</text>
</comment>
<keyword evidence="8" id="KW-1185">Reference proteome</keyword>
<evidence type="ECO:0000259" key="6">
    <source>
        <dbReference type="Pfam" id="PF08281"/>
    </source>
</evidence>
<dbReference type="InterPro" id="IPR007627">
    <property type="entry name" value="RNA_pol_sigma70_r2"/>
</dbReference>
<keyword evidence="4" id="KW-0804">Transcription</keyword>
<gene>
    <name evidence="7" type="ORF">U6A24_15305</name>
</gene>
<dbReference type="InterPro" id="IPR013324">
    <property type="entry name" value="RNA_pol_sigma_r3/r4-like"/>
</dbReference>
<sequence length="173" mass="20229">MPDKEISVCEEKNFDTLFNSHYESARNYLYYKCGDLQQAEDIVQDAFVKIWKQCADIIYATAKSLIFKICNNALLNEFAHKKVVLRYEAIPRDDKDHESPDFILETEEFKNKLEQAIANLSVKEREVFLLSRIDKKTYKEIAEITGITVKAVERRMSHAFINLRKMLGNDLKI</sequence>
<dbReference type="Proteomes" id="UP001327027">
    <property type="component" value="Unassembled WGS sequence"/>
</dbReference>
<dbReference type="InterPro" id="IPR014284">
    <property type="entry name" value="RNA_pol_sigma-70_dom"/>
</dbReference>
<dbReference type="PANTHER" id="PTHR43133">
    <property type="entry name" value="RNA POLYMERASE ECF-TYPE SIGMA FACTO"/>
    <property type="match status" value="1"/>
</dbReference>
<name>A0ABU5ZYE7_9FLAO</name>
<dbReference type="SUPFAM" id="SSF88659">
    <property type="entry name" value="Sigma3 and sigma4 domains of RNA polymerase sigma factors"/>
    <property type="match status" value="1"/>
</dbReference>
<evidence type="ECO:0000256" key="3">
    <source>
        <dbReference type="ARBA" id="ARBA00023082"/>
    </source>
</evidence>
<dbReference type="NCBIfam" id="TIGR02937">
    <property type="entry name" value="sigma70-ECF"/>
    <property type="match status" value="1"/>
</dbReference>
<dbReference type="SUPFAM" id="SSF88946">
    <property type="entry name" value="Sigma2 domain of RNA polymerase sigma factors"/>
    <property type="match status" value="1"/>
</dbReference>
<evidence type="ECO:0000313" key="7">
    <source>
        <dbReference type="EMBL" id="MEB3346845.1"/>
    </source>
</evidence>
<accession>A0ABU5ZYE7</accession>
<evidence type="ECO:0000256" key="2">
    <source>
        <dbReference type="ARBA" id="ARBA00023015"/>
    </source>
</evidence>
<dbReference type="Pfam" id="PF08281">
    <property type="entry name" value="Sigma70_r4_2"/>
    <property type="match status" value="1"/>
</dbReference>
<feature type="domain" description="RNA polymerase sigma-70 region 2" evidence="5">
    <location>
        <begin position="17"/>
        <end position="80"/>
    </location>
</feature>